<feature type="domain" description="D-isomer specific 2-hydroxyacid dehydrogenase NAD-binding" evidence="6">
    <location>
        <begin position="110"/>
        <end position="284"/>
    </location>
</feature>
<dbReference type="RefSeq" id="WP_169422780.1">
    <property type="nucleotide sequence ID" value="NZ_JABBFX010000005.1"/>
</dbReference>
<dbReference type="InterPro" id="IPR006139">
    <property type="entry name" value="D-isomer_2_OHA_DH_cat_dom"/>
</dbReference>
<dbReference type="GO" id="GO:0016616">
    <property type="term" value="F:oxidoreductase activity, acting on the CH-OH group of donors, NAD or NADP as acceptor"/>
    <property type="evidence" value="ECO:0007669"/>
    <property type="project" value="InterPro"/>
</dbReference>
<dbReference type="InterPro" id="IPR050857">
    <property type="entry name" value="D-2-hydroxyacid_DH"/>
</dbReference>
<dbReference type="PROSITE" id="PS00671">
    <property type="entry name" value="D_2_HYDROXYACID_DH_3"/>
    <property type="match status" value="1"/>
</dbReference>
<proteinExistence type="inferred from homology"/>
<dbReference type="SUPFAM" id="SSF52283">
    <property type="entry name" value="Formate/glycerate dehydrogenase catalytic domain-like"/>
    <property type="match status" value="1"/>
</dbReference>
<feature type="domain" description="D-isomer specific 2-hydroxyacid dehydrogenase catalytic" evidence="5">
    <location>
        <begin position="7"/>
        <end position="312"/>
    </location>
</feature>
<name>A0A848HG61_9BURK</name>
<evidence type="ECO:0000256" key="3">
    <source>
        <dbReference type="ARBA" id="ARBA00023027"/>
    </source>
</evidence>
<dbReference type="EMBL" id="JABBFX010000005">
    <property type="protein sequence ID" value="NML48440.1"/>
    <property type="molecule type" value="Genomic_DNA"/>
</dbReference>
<evidence type="ECO:0000259" key="5">
    <source>
        <dbReference type="Pfam" id="PF00389"/>
    </source>
</evidence>
<dbReference type="FunFam" id="3.40.50.720:FF:000203">
    <property type="entry name" value="D-3-phosphoglycerate dehydrogenase (SerA)"/>
    <property type="match status" value="1"/>
</dbReference>
<organism evidence="7 8">
    <name type="scientific">Ramlibacter agri</name>
    <dbReference type="NCBI Taxonomy" id="2728837"/>
    <lineage>
        <taxon>Bacteria</taxon>
        <taxon>Pseudomonadati</taxon>
        <taxon>Pseudomonadota</taxon>
        <taxon>Betaproteobacteria</taxon>
        <taxon>Burkholderiales</taxon>
        <taxon>Comamonadaceae</taxon>
        <taxon>Ramlibacter</taxon>
    </lineage>
</organism>
<dbReference type="Pfam" id="PF00389">
    <property type="entry name" value="2-Hacid_dh"/>
    <property type="match status" value="1"/>
</dbReference>
<evidence type="ECO:0000256" key="4">
    <source>
        <dbReference type="RuleBase" id="RU003719"/>
    </source>
</evidence>
<keyword evidence="8" id="KW-1185">Reference proteome</keyword>
<sequence>MTFQILVTAPKLAPAGLAMLQQAGCSVRFLQDANSAAEVEALMASTPFDAVISRTVDLSAAAIAACPSLQVISKHGVGASNIAVDAATRQGVPVYVTPGANAASVAELTLGLMFAAARRIALLDRELRAGRWTRAQDGLQLGGRRLGLVGFGQVGQRVARAAQALAMEVHAFDPMLQGASPVAGVQLHASFESLLPMSDVLSLHVPLTRATRNLIDAKAFDLLPPGALLVNTARGEVVDETELIARLADGRLAGAGLDTMATEPLPAGHALAQLPTVVLTPHVGGSTAAALAAMAEGAARNVLGYLQGQRPDARSCVNPEVLHTQTATA</sequence>
<gene>
    <name evidence="7" type="ORF">HHL11_32140</name>
</gene>
<dbReference type="Gene3D" id="3.40.50.720">
    <property type="entry name" value="NAD(P)-binding Rossmann-like Domain"/>
    <property type="match status" value="2"/>
</dbReference>
<evidence type="ECO:0000313" key="8">
    <source>
        <dbReference type="Proteomes" id="UP000541185"/>
    </source>
</evidence>
<dbReference type="InterPro" id="IPR029753">
    <property type="entry name" value="D-isomer_DH_CS"/>
</dbReference>
<dbReference type="CDD" id="cd12173">
    <property type="entry name" value="PGDH_4"/>
    <property type="match status" value="1"/>
</dbReference>
<dbReference type="PROSITE" id="PS00670">
    <property type="entry name" value="D_2_HYDROXYACID_DH_2"/>
    <property type="match status" value="1"/>
</dbReference>
<dbReference type="PANTHER" id="PTHR42789:SF1">
    <property type="entry name" value="D-ISOMER SPECIFIC 2-HYDROXYACID DEHYDROGENASE FAMILY PROTEIN (AFU_ORTHOLOGUE AFUA_6G10090)"/>
    <property type="match status" value="1"/>
</dbReference>
<comment type="similarity">
    <text evidence="1 4">Belongs to the D-isomer specific 2-hydroxyacid dehydrogenase family.</text>
</comment>
<protein>
    <submittedName>
        <fullName evidence="7">Hydroxyacid dehydrogenase</fullName>
    </submittedName>
</protein>
<dbReference type="SUPFAM" id="SSF51735">
    <property type="entry name" value="NAD(P)-binding Rossmann-fold domains"/>
    <property type="match status" value="1"/>
</dbReference>
<reference evidence="7 8" key="1">
    <citation type="submission" date="2020-04" db="EMBL/GenBank/DDBJ databases">
        <title>Ramlibacter sp. G-1-2-2 isolated from soil.</title>
        <authorList>
            <person name="Dahal R.H."/>
        </authorList>
    </citation>
    <scope>NUCLEOTIDE SEQUENCE [LARGE SCALE GENOMIC DNA]</scope>
    <source>
        <strain evidence="7 8">G-1-2-2</strain>
    </source>
</reference>
<dbReference type="PANTHER" id="PTHR42789">
    <property type="entry name" value="D-ISOMER SPECIFIC 2-HYDROXYACID DEHYDROGENASE FAMILY PROTEIN (AFU_ORTHOLOGUE AFUA_6G10090)"/>
    <property type="match status" value="1"/>
</dbReference>
<keyword evidence="2 4" id="KW-0560">Oxidoreductase</keyword>
<dbReference type="InterPro" id="IPR006140">
    <property type="entry name" value="D-isomer_DH_NAD-bd"/>
</dbReference>
<evidence type="ECO:0000256" key="2">
    <source>
        <dbReference type="ARBA" id="ARBA00023002"/>
    </source>
</evidence>
<comment type="caution">
    <text evidence="7">The sequence shown here is derived from an EMBL/GenBank/DDBJ whole genome shotgun (WGS) entry which is preliminary data.</text>
</comment>
<dbReference type="Pfam" id="PF02826">
    <property type="entry name" value="2-Hacid_dh_C"/>
    <property type="match status" value="1"/>
</dbReference>
<dbReference type="AlphaFoldDB" id="A0A848HG61"/>
<evidence type="ECO:0000256" key="1">
    <source>
        <dbReference type="ARBA" id="ARBA00005854"/>
    </source>
</evidence>
<evidence type="ECO:0000313" key="7">
    <source>
        <dbReference type="EMBL" id="NML48440.1"/>
    </source>
</evidence>
<keyword evidence="3" id="KW-0520">NAD</keyword>
<dbReference type="GO" id="GO:0051287">
    <property type="term" value="F:NAD binding"/>
    <property type="evidence" value="ECO:0007669"/>
    <property type="project" value="InterPro"/>
</dbReference>
<dbReference type="Proteomes" id="UP000541185">
    <property type="component" value="Unassembled WGS sequence"/>
</dbReference>
<accession>A0A848HG61</accession>
<dbReference type="InterPro" id="IPR036291">
    <property type="entry name" value="NAD(P)-bd_dom_sf"/>
</dbReference>
<evidence type="ECO:0000259" key="6">
    <source>
        <dbReference type="Pfam" id="PF02826"/>
    </source>
</evidence>